<evidence type="ECO:0000256" key="4">
    <source>
        <dbReference type="ARBA" id="ARBA00023136"/>
    </source>
</evidence>
<feature type="transmembrane region" description="Helical" evidence="6">
    <location>
        <begin position="391"/>
        <end position="414"/>
    </location>
</feature>
<feature type="domain" description="Integral membrane bound transporter" evidence="8">
    <location>
        <begin position="836"/>
        <end position="957"/>
    </location>
</feature>
<feature type="compositionally biased region" description="Polar residues" evidence="5">
    <location>
        <begin position="188"/>
        <end position="205"/>
    </location>
</feature>
<reference evidence="9" key="1">
    <citation type="submission" date="2020-11" db="EMBL/GenBank/DDBJ databases">
        <authorList>
            <consortium name="DOE Joint Genome Institute"/>
            <person name="Ahrendt S."/>
            <person name="Riley R."/>
            <person name="Andreopoulos W."/>
            <person name="Labutti K."/>
            <person name="Pangilinan J."/>
            <person name="Ruiz-Duenas F.J."/>
            <person name="Barrasa J.M."/>
            <person name="Sanchez-Garcia M."/>
            <person name="Camarero S."/>
            <person name="Miyauchi S."/>
            <person name="Serrano A."/>
            <person name="Linde D."/>
            <person name="Babiker R."/>
            <person name="Drula E."/>
            <person name="Ayuso-Fernandez I."/>
            <person name="Pacheco R."/>
            <person name="Padilla G."/>
            <person name="Ferreira P."/>
            <person name="Barriuso J."/>
            <person name="Kellner H."/>
            <person name="Castanera R."/>
            <person name="Alfaro M."/>
            <person name="Ramirez L."/>
            <person name="Pisabarro A.G."/>
            <person name="Kuo A."/>
            <person name="Tritt A."/>
            <person name="Lipzen A."/>
            <person name="He G."/>
            <person name="Yan M."/>
            <person name="Ng V."/>
            <person name="Cullen D."/>
            <person name="Martin F."/>
            <person name="Rosso M.-N."/>
            <person name="Henrissat B."/>
            <person name="Hibbett D."/>
            <person name="Martinez A.T."/>
            <person name="Grigoriev I.V."/>
        </authorList>
    </citation>
    <scope>NUCLEOTIDE SEQUENCE</scope>
    <source>
        <strain evidence="9">MF-IS2</strain>
    </source>
</reference>
<dbReference type="InterPro" id="IPR052430">
    <property type="entry name" value="IVT-Associated"/>
</dbReference>
<feature type="compositionally biased region" description="Gly residues" evidence="5">
    <location>
        <begin position="209"/>
        <end position="219"/>
    </location>
</feature>
<comment type="caution">
    <text evidence="9">The sequence shown here is derived from an EMBL/GenBank/DDBJ whole genome shotgun (WGS) entry which is preliminary data.</text>
</comment>
<feature type="transmembrane region" description="Helical" evidence="6">
    <location>
        <begin position="863"/>
        <end position="880"/>
    </location>
</feature>
<gene>
    <name evidence="9" type="ORF">P691DRAFT_795060</name>
</gene>
<feature type="compositionally biased region" description="Polar residues" evidence="5">
    <location>
        <begin position="115"/>
        <end position="124"/>
    </location>
</feature>
<evidence type="ECO:0000256" key="6">
    <source>
        <dbReference type="SAM" id="Phobius"/>
    </source>
</evidence>
<evidence type="ECO:0000256" key="1">
    <source>
        <dbReference type="ARBA" id="ARBA00004141"/>
    </source>
</evidence>
<dbReference type="GO" id="GO:0016020">
    <property type="term" value="C:membrane"/>
    <property type="evidence" value="ECO:0007669"/>
    <property type="project" value="UniProtKB-SubCell"/>
</dbReference>
<feature type="region of interest" description="Disordered" evidence="5">
    <location>
        <begin position="1"/>
        <end position="35"/>
    </location>
</feature>
<keyword evidence="4 6" id="KW-0472">Membrane</keyword>
<dbReference type="EMBL" id="MU151072">
    <property type="protein sequence ID" value="KAF9452358.1"/>
    <property type="molecule type" value="Genomic_DNA"/>
</dbReference>
<dbReference type="Pfam" id="PF10334">
    <property type="entry name" value="BRE4"/>
    <property type="match status" value="1"/>
</dbReference>
<evidence type="ECO:0000256" key="2">
    <source>
        <dbReference type="ARBA" id="ARBA00022692"/>
    </source>
</evidence>
<dbReference type="Proteomes" id="UP000807342">
    <property type="component" value="Unassembled WGS sequence"/>
</dbReference>
<dbReference type="AlphaFoldDB" id="A0A9P5XJ46"/>
<evidence type="ECO:0000259" key="8">
    <source>
        <dbReference type="Pfam" id="PF13515"/>
    </source>
</evidence>
<keyword evidence="3 6" id="KW-1133">Transmembrane helix</keyword>
<dbReference type="PANTHER" id="PTHR47804:SF1">
    <property type="entry name" value="DUF2421 DOMAIN-CONTAINING PROTEIN"/>
    <property type="match status" value="1"/>
</dbReference>
<protein>
    <recommendedName>
        <fullName evidence="11">DUF2421 domain-containing protein</fullName>
    </recommendedName>
</protein>
<evidence type="ECO:0000313" key="10">
    <source>
        <dbReference type="Proteomes" id="UP000807342"/>
    </source>
</evidence>
<feature type="region of interest" description="Disordered" evidence="5">
    <location>
        <begin position="188"/>
        <end position="219"/>
    </location>
</feature>
<feature type="transmembrane region" description="Helical" evidence="6">
    <location>
        <begin position="837"/>
        <end position="858"/>
    </location>
</feature>
<organism evidence="9 10">
    <name type="scientific">Macrolepiota fuliginosa MF-IS2</name>
    <dbReference type="NCBI Taxonomy" id="1400762"/>
    <lineage>
        <taxon>Eukaryota</taxon>
        <taxon>Fungi</taxon>
        <taxon>Dikarya</taxon>
        <taxon>Basidiomycota</taxon>
        <taxon>Agaricomycotina</taxon>
        <taxon>Agaricomycetes</taxon>
        <taxon>Agaricomycetidae</taxon>
        <taxon>Agaricales</taxon>
        <taxon>Agaricineae</taxon>
        <taxon>Agaricaceae</taxon>
        <taxon>Macrolepiota</taxon>
    </lineage>
</organism>
<feature type="transmembrane region" description="Helical" evidence="6">
    <location>
        <begin position="944"/>
        <end position="962"/>
    </location>
</feature>
<evidence type="ECO:0008006" key="11">
    <source>
        <dbReference type="Google" id="ProtNLM"/>
    </source>
</evidence>
<dbReference type="Pfam" id="PF13515">
    <property type="entry name" value="FUSC_2"/>
    <property type="match status" value="1"/>
</dbReference>
<keyword evidence="10" id="KW-1185">Reference proteome</keyword>
<evidence type="ECO:0000259" key="7">
    <source>
        <dbReference type="Pfam" id="PF10334"/>
    </source>
</evidence>
<evidence type="ECO:0000313" key="9">
    <source>
        <dbReference type="EMBL" id="KAF9452358.1"/>
    </source>
</evidence>
<keyword evidence="2 6" id="KW-0812">Transmembrane</keyword>
<feature type="transmembrane region" description="Helical" evidence="6">
    <location>
        <begin position="886"/>
        <end position="903"/>
    </location>
</feature>
<dbReference type="InterPro" id="IPR049453">
    <property type="entry name" value="Memb_transporter_dom"/>
</dbReference>
<name>A0A9P5XJ46_9AGAR</name>
<feature type="region of interest" description="Disordered" evidence="5">
    <location>
        <begin position="57"/>
        <end position="155"/>
    </location>
</feature>
<dbReference type="InterPro" id="IPR023244">
    <property type="entry name" value="Brefeldin_A-sensitivity_4"/>
</dbReference>
<proteinExistence type="predicted"/>
<comment type="subcellular location">
    <subcellularLocation>
        <location evidence="1">Membrane</location>
        <topology evidence="1">Multi-pass membrane protein</topology>
    </subcellularLocation>
</comment>
<dbReference type="InterPro" id="IPR018820">
    <property type="entry name" value="BRE4-related_DUF2421"/>
</dbReference>
<evidence type="ECO:0000256" key="3">
    <source>
        <dbReference type="ARBA" id="ARBA00022989"/>
    </source>
</evidence>
<feature type="transmembrane region" description="Helical" evidence="6">
    <location>
        <begin position="343"/>
        <end position="361"/>
    </location>
</feature>
<feature type="transmembrane region" description="Helical" evidence="6">
    <location>
        <begin position="368"/>
        <end position="385"/>
    </location>
</feature>
<accession>A0A9P5XJ46</accession>
<dbReference type="PRINTS" id="PR02047">
    <property type="entry name" value="BREFELDNASP4"/>
</dbReference>
<dbReference type="PANTHER" id="PTHR47804">
    <property type="entry name" value="60S RIBOSOMAL PROTEIN L19"/>
    <property type="match status" value="1"/>
</dbReference>
<feature type="transmembrane region" description="Helical" evidence="6">
    <location>
        <begin position="808"/>
        <end position="825"/>
    </location>
</feature>
<sequence>MSSQRRRNSPDASAAHSGTSDATSGPFDFNARSSDGVIRQDTKRLAVADDIAVPAFVYGSPDALPGPPSTSSLPINANAPIKENSAPREQGRGTSSSDSIPPFSRHSRRPDLGSRSISSPLGSTTRRRGGSITAYQSNGLKDSKHHPHPQNPTHEWTLFGQMMENEGQLPPTPATSRSNSLRWSMKGSVSNLRNDGDTSVSSQRTVGASGVGGVGASSGGGGDARYRWFSWMRIPTLTLLQQNVLKCAIAYYIASLFTFSPTLSNFIGDLSSYGPGSGGPSPSAHMVATIAVYFNPAKTAGGMIEADLFCMMGLVYSAFVCGASMSMFWWLELKPGWEWLGDAVAILWIGFSMSLVAWMKVWMASPSFNTACSMTVILIFVVVVKEGGFETLMGVSAIVLCGAVVSNAVCYLFWPQTATRNLQTNMTKTLDSFSTLLSMLTNGFLLENENFIRKTGFEKIQKAVADHQSSFTSLKKNLSEAQKEWLDSGESPHAGVLGMVPLGRNNRKRAYQDAVDSLNRLAQHLNGLRSSTRLQYELTKAGVHKGRKGKGMQVSEQGMPEDEMVKAAAEMFGALVDEVGPPLKALTATCTTTLGHLREAFLESRMGERHSGAPPEPREFVDLVDTIEKALVRFESTSNHALLRLYRRSDLPHSLSASFASYASELDEKNNLLASNEHEHVFLVYFFIFTLQEFSGELVGLVDAMERIYECEQLRLRRRMWIFRAAGNLFRRPGQWYAEWKSGKKEKQPQAAYFIPEHRVAHPSFPKIKPHAPNTVQTPSRKDLPFIGRVKQRLWSIGDRMKERDIKFALKAGMATAMLAAPAFFDTTRPFFVENWGDWALISFFIVISPTIGATNYLGLHRLLGTLFGAAVAAGIYSAIPDSPIILSTFGFIFSLPCFYVAISRPQYISASRFVLLTYNLTCLYCYNVRETNVSVLQIAIQRALAVTAGVVWAALVSRFWWPAEARRELSKALGDFCLNIGWLYTRLVAANSYSPEPRSQRDSSDESALLLGHDQDLRMKDSIHEFMAMELHLQIKLIELQGLLAQAQLEPRLKGPFPVPLYRNVLTSLQTILDKLHSMRCVTTKEECVRRDFIVPVNKERREMVGNIILSFTLLASAFRLKAPLPPYLPPAERARQRLVEAIRNLDIVKNREAKGSRQLLFFAYAMTMQGVTQELETLGTICQKAFGTIGQTPEEYEALFVTSEESQGRISSVA</sequence>
<feature type="domain" description="DUF2421" evidence="7">
    <location>
        <begin position="966"/>
        <end position="1131"/>
    </location>
</feature>
<evidence type="ECO:0000256" key="5">
    <source>
        <dbReference type="SAM" id="MobiDB-lite"/>
    </source>
</evidence>
<dbReference type="OrthoDB" id="68611at2759"/>
<feature type="transmembrane region" description="Helical" evidence="6">
    <location>
        <begin position="308"/>
        <end position="331"/>
    </location>
</feature>